<dbReference type="EMBL" id="CADIKK010000050">
    <property type="protein sequence ID" value="CAB3807343.1"/>
    <property type="molecule type" value="Genomic_DNA"/>
</dbReference>
<dbReference type="Proteomes" id="UP000494365">
    <property type="component" value="Unassembled WGS sequence"/>
</dbReference>
<organism evidence="1 2">
    <name type="scientific">Paraburkholderia ultramafica</name>
    <dbReference type="NCBI Taxonomy" id="1544867"/>
    <lineage>
        <taxon>Bacteria</taxon>
        <taxon>Pseudomonadati</taxon>
        <taxon>Pseudomonadota</taxon>
        <taxon>Betaproteobacteria</taxon>
        <taxon>Burkholderiales</taxon>
        <taxon>Burkholderiaceae</taxon>
        <taxon>Paraburkholderia</taxon>
    </lineage>
</organism>
<name>A0A6S7BP62_9BURK</name>
<protein>
    <submittedName>
        <fullName evidence="1">Uncharacterized protein</fullName>
    </submittedName>
</protein>
<accession>A0A6S7BP62</accession>
<proteinExistence type="predicted"/>
<dbReference type="AlphaFoldDB" id="A0A6S7BP62"/>
<sequence>MSDTCAACVVPALLSSVVALSVTVWPAAIDPPLLVRCEPALTVVLPDAPSEPPLLSTDCPETSRFVCADIAPWLAMLPPCTATAPLPPMTPPCAPVAVVPAAFTSWPVVVTERPSPFSDVMRPAVLSSDDPATDRPAALCIVPWLFAMAPPLTCIVPCETIEPPWFAIRPDACVEVCTTSGPCAEISPPWFDRLRALSVTTPPVSEPPSLSSVPAAFAMTEPPALVVAPARFRSPAVAFSDTLPFVAVSLPARLMPLPESVALPPATFSPVAFSCPAVETLRSPELPTEPSLFTPAPSVPVDATLPALMVRPFCAASVPLLVRVPGVLTVTNCCA</sequence>
<reference evidence="1 2" key="1">
    <citation type="submission" date="2020-04" db="EMBL/GenBank/DDBJ databases">
        <authorList>
            <person name="De Canck E."/>
        </authorList>
    </citation>
    <scope>NUCLEOTIDE SEQUENCE [LARGE SCALE GENOMIC DNA]</scope>
    <source>
        <strain evidence="1 2">LMG 28614</strain>
    </source>
</reference>
<gene>
    <name evidence="1" type="ORF">LMG28614_06574</name>
</gene>
<evidence type="ECO:0000313" key="1">
    <source>
        <dbReference type="EMBL" id="CAB3807343.1"/>
    </source>
</evidence>
<keyword evidence="2" id="KW-1185">Reference proteome</keyword>
<evidence type="ECO:0000313" key="2">
    <source>
        <dbReference type="Proteomes" id="UP000494365"/>
    </source>
</evidence>